<evidence type="ECO:0000313" key="16">
    <source>
        <dbReference type="EMBL" id="CAL5141365.1"/>
    </source>
</evidence>
<dbReference type="PANTHER" id="PTHR46480:SF1">
    <property type="entry name" value="VOLTAGE-GATED HYDROGEN CHANNEL 1"/>
    <property type="match status" value="1"/>
</dbReference>
<evidence type="ECO:0000256" key="10">
    <source>
        <dbReference type="ARBA" id="ARBA00023136"/>
    </source>
</evidence>
<feature type="transmembrane region" description="Helical" evidence="14">
    <location>
        <begin position="158"/>
        <end position="188"/>
    </location>
</feature>
<protein>
    <recommendedName>
        <fullName evidence="2">Voltage-gated hydrogen channel 1</fullName>
    </recommendedName>
    <alternativeName>
        <fullName evidence="12">Hydrogen voltage-gated channel 1</fullName>
    </alternativeName>
</protein>
<feature type="domain" description="Ion transport" evidence="15">
    <location>
        <begin position="46"/>
        <end position="178"/>
    </location>
</feature>
<keyword evidence="10 14" id="KW-0472">Membrane</keyword>
<feature type="region of interest" description="Disordered" evidence="13">
    <location>
        <begin position="260"/>
        <end position="281"/>
    </location>
</feature>
<comment type="caution">
    <text evidence="16">The sequence shown here is derived from an EMBL/GenBank/DDBJ whole genome shotgun (WGS) entry which is preliminary data.</text>
</comment>
<keyword evidence="7 14" id="KW-1133">Transmembrane helix</keyword>
<evidence type="ECO:0000256" key="1">
    <source>
        <dbReference type="ARBA" id="ARBA00004651"/>
    </source>
</evidence>
<reference evidence="16" key="1">
    <citation type="submission" date="2024-06" db="EMBL/GenBank/DDBJ databases">
        <authorList>
            <person name="Liu X."/>
            <person name="Lenzi L."/>
            <person name="Haldenby T S."/>
            <person name="Uol C."/>
        </authorList>
    </citation>
    <scope>NUCLEOTIDE SEQUENCE</scope>
</reference>
<comment type="subcellular location">
    <subcellularLocation>
        <location evidence="1">Cell membrane</location>
        <topology evidence="1">Multi-pass membrane protein</topology>
    </subcellularLocation>
</comment>
<sequence>MYSLQTWEQLIPDHVRKASPRRKVAKFLHSTGLNIAIIVLAAVDAMIVVAVLLLEIEALKLKEGPKYQLYEEAKFGLECTSLCIVSFFFIEILINVITVGPKHFFHEWIEVLDAIITTLSLIADAFVIADHVRQKAEEASDHHDTPSYQLGNGDLDTFGAAAGLLIIFRILRIVRVVNATMISIWTGYLHRMGRNKERFETLVHTIARLKAVLEEHKITLPDELQRDCTPIHEHHHHRQHHHFHGDRRDKVMYENNKETEPTLLHSHRSLQKSKSADSLQF</sequence>
<evidence type="ECO:0000256" key="8">
    <source>
        <dbReference type="ARBA" id="ARBA00023054"/>
    </source>
</evidence>
<evidence type="ECO:0000256" key="9">
    <source>
        <dbReference type="ARBA" id="ARBA00023065"/>
    </source>
</evidence>
<evidence type="ECO:0000256" key="4">
    <source>
        <dbReference type="ARBA" id="ARBA00022475"/>
    </source>
</evidence>
<dbReference type="EMBL" id="CAXLJL010000856">
    <property type="protein sequence ID" value="CAL5141365.1"/>
    <property type="molecule type" value="Genomic_DNA"/>
</dbReference>
<dbReference type="GO" id="GO:0034702">
    <property type="term" value="C:monoatomic ion channel complex"/>
    <property type="evidence" value="ECO:0007669"/>
    <property type="project" value="UniProtKB-KW"/>
</dbReference>
<evidence type="ECO:0000256" key="12">
    <source>
        <dbReference type="ARBA" id="ARBA00031989"/>
    </source>
</evidence>
<feature type="transmembrane region" description="Helical" evidence="14">
    <location>
        <begin position="33"/>
        <end position="54"/>
    </location>
</feature>
<dbReference type="PANTHER" id="PTHR46480">
    <property type="entry name" value="F20B24.22"/>
    <property type="match status" value="1"/>
</dbReference>
<evidence type="ECO:0000259" key="15">
    <source>
        <dbReference type="Pfam" id="PF00520"/>
    </source>
</evidence>
<dbReference type="Pfam" id="PF00520">
    <property type="entry name" value="Ion_trans"/>
    <property type="match status" value="1"/>
</dbReference>
<evidence type="ECO:0000313" key="17">
    <source>
        <dbReference type="Proteomes" id="UP001497525"/>
    </source>
</evidence>
<keyword evidence="4" id="KW-1003">Cell membrane</keyword>
<dbReference type="GO" id="GO:0030171">
    <property type="term" value="F:voltage-gated proton channel activity"/>
    <property type="evidence" value="ECO:0007669"/>
    <property type="project" value="InterPro"/>
</dbReference>
<keyword evidence="3" id="KW-0813">Transport</keyword>
<gene>
    <name evidence="16" type="ORF">CDAUBV1_LOCUS16615</name>
</gene>
<dbReference type="Gene3D" id="1.20.120.350">
    <property type="entry name" value="Voltage-gated potassium channels. Chain C"/>
    <property type="match status" value="1"/>
</dbReference>
<keyword evidence="5 14" id="KW-0812">Transmembrane</keyword>
<feature type="compositionally biased region" description="Polar residues" evidence="13">
    <location>
        <begin position="272"/>
        <end position="281"/>
    </location>
</feature>
<evidence type="ECO:0000256" key="3">
    <source>
        <dbReference type="ARBA" id="ARBA00022448"/>
    </source>
</evidence>
<keyword evidence="9" id="KW-0406">Ion transport</keyword>
<keyword evidence="11" id="KW-0407">Ion channel</keyword>
<evidence type="ECO:0000256" key="6">
    <source>
        <dbReference type="ARBA" id="ARBA00022882"/>
    </source>
</evidence>
<evidence type="ECO:0000256" key="7">
    <source>
        <dbReference type="ARBA" id="ARBA00022989"/>
    </source>
</evidence>
<dbReference type="InterPro" id="IPR027359">
    <property type="entry name" value="Volt_channel_dom_sf"/>
</dbReference>
<evidence type="ECO:0000256" key="11">
    <source>
        <dbReference type="ARBA" id="ARBA00023303"/>
    </source>
</evidence>
<name>A0AAV2TYG4_CALDB</name>
<dbReference type="SUPFAM" id="SSF81324">
    <property type="entry name" value="Voltage-gated potassium channels"/>
    <property type="match status" value="1"/>
</dbReference>
<evidence type="ECO:0000256" key="2">
    <source>
        <dbReference type="ARBA" id="ARBA00015897"/>
    </source>
</evidence>
<evidence type="ECO:0000256" key="13">
    <source>
        <dbReference type="SAM" id="MobiDB-lite"/>
    </source>
</evidence>
<feature type="transmembrane region" description="Helical" evidence="14">
    <location>
        <begin position="75"/>
        <end position="97"/>
    </location>
</feature>
<accession>A0AAV2TYG4</accession>
<dbReference type="AlphaFoldDB" id="A0AAV2TYG4"/>
<evidence type="ECO:0000256" key="5">
    <source>
        <dbReference type="ARBA" id="ARBA00022692"/>
    </source>
</evidence>
<proteinExistence type="predicted"/>
<keyword evidence="6" id="KW-0851">Voltage-gated channel</keyword>
<dbReference type="InterPro" id="IPR005821">
    <property type="entry name" value="Ion_trans_dom"/>
</dbReference>
<dbReference type="Proteomes" id="UP001497525">
    <property type="component" value="Unassembled WGS sequence"/>
</dbReference>
<dbReference type="InterPro" id="IPR031846">
    <property type="entry name" value="Hvcn1"/>
</dbReference>
<evidence type="ECO:0000256" key="14">
    <source>
        <dbReference type="SAM" id="Phobius"/>
    </source>
</evidence>
<dbReference type="GO" id="GO:0005886">
    <property type="term" value="C:plasma membrane"/>
    <property type="evidence" value="ECO:0007669"/>
    <property type="project" value="UniProtKB-SubCell"/>
</dbReference>
<organism evidence="16 17">
    <name type="scientific">Calicophoron daubneyi</name>
    <name type="common">Rumen fluke</name>
    <name type="synonym">Paramphistomum daubneyi</name>
    <dbReference type="NCBI Taxonomy" id="300641"/>
    <lineage>
        <taxon>Eukaryota</taxon>
        <taxon>Metazoa</taxon>
        <taxon>Spiralia</taxon>
        <taxon>Lophotrochozoa</taxon>
        <taxon>Platyhelminthes</taxon>
        <taxon>Trematoda</taxon>
        <taxon>Digenea</taxon>
        <taxon>Plagiorchiida</taxon>
        <taxon>Pronocephalata</taxon>
        <taxon>Paramphistomoidea</taxon>
        <taxon>Paramphistomidae</taxon>
        <taxon>Calicophoron</taxon>
    </lineage>
</organism>
<keyword evidence="8" id="KW-0175">Coiled coil</keyword>